<evidence type="ECO:0000313" key="2">
    <source>
        <dbReference type="EMBL" id="QAY66489.1"/>
    </source>
</evidence>
<protein>
    <submittedName>
        <fullName evidence="2">Sugar phosphate isomerase/epimerase</fullName>
    </submittedName>
</protein>
<dbReference type="AlphaFoldDB" id="A0A4P6EXM1"/>
<dbReference type="Gene3D" id="3.20.20.150">
    <property type="entry name" value="Divalent-metal-dependent TIM barrel enzymes"/>
    <property type="match status" value="1"/>
</dbReference>
<reference evidence="2 3" key="1">
    <citation type="submission" date="2019-01" db="EMBL/GenBank/DDBJ databases">
        <title>Genome sequencing of strain FW100M-2.</title>
        <authorList>
            <person name="Heo J."/>
            <person name="Kim S.-J."/>
            <person name="Kim J.-S."/>
            <person name="Hong S.-B."/>
            <person name="Kwon S.-W."/>
        </authorList>
    </citation>
    <scope>NUCLEOTIDE SEQUENCE [LARGE SCALE GENOMIC DNA]</scope>
    <source>
        <strain evidence="2 3">FW100M-2</strain>
    </source>
</reference>
<organism evidence="2 3">
    <name type="scientific">Paenibacillus protaetiae</name>
    <dbReference type="NCBI Taxonomy" id="2509456"/>
    <lineage>
        <taxon>Bacteria</taxon>
        <taxon>Bacillati</taxon>
        <taxon>Bacillota</taxon>
        <taxon>Bacilli</taxon>
        <taxon>Bacillales</taxon>
        <taxon>Paenibacillaceae</taxon>
        <taxon>Paenibacillus</taxon>
    </lineage>
</organism>
<keyword evidence="3" id="KW-1185">Reference proteome</keyword>
<dbReference type="Pfam" id="PF01261">
    <property type="entry name" value="AP_endonuc_2"/>
    <property type="match status" value="1"/>
</dbReference>
<gene>
    <name evidence="2" type="ORF">ET464_08765</name>
</gene>
<evidence type="ECO:0000313" key="3">
    <source>
        <dbReference type="Proteomes" id="UP000293568"/>
    </source>
</evidence>
<dbReference type="KEGG" id="pprt:ET464_08765"/>
<dbReference type="InterPro" id="IPR036237">
    <property type="entry name" value="Xyl_isomerase-like_sf"/>
</dbReference>
<proteinExistence type="predicted"/>
<evidence type="ECO:0000259" key="1">
    <source>
        <dbReference type="Pfam" id="PF01261"/>
    </source>
</evidence>
<name>A0A4P6EXM1_9BACL</name>
<dbReference type="InterPro" id="IPR013022">
    <property type="entry name" value="Xyl_isomerase-like_TIM-brl"/>
</dbReference>
<dbReference type="EMBL" id="CP035492">
    <property type="protein sequence ID" value="QAY66489.1"/>
    <property type="molecule type" value="Genomic_DNA"/>
</dbReference>
<dbReference type="GO" id="GO:0016853">
    <property type="term" value="F:isomerase activity"/>
    <property type="evidence" value="ECO:0007669"/>
    <property type="project" value="UniProtKB-KW"/>
</dbReference>
<feature type="domain" description="Xylose isomerase-like TIM barrel" evidence="1">
    <location>
        <begin position="28"/>
        <end position="297"/>
    </location>
</feature>
<accession>A0A4P6EXM1</accession>
<dbReference type="RefSeq" id="WP_129440128.1">
    <property type="nucleotide sequence ID" value="NZ_CP035492.1"/>
</dbReference>
<dbReference type="Proteomes" id="UP000293568">
    <property type="component" value="Chromosome"/>
</dbReference>
<dbReference type="PANTHER" id="PTHR12110:SF41">
    <property type="entry name" value="INOSOSE DEHYDRATASE"/>
    <property type="match status" value="1"/>
</dbReference>
<dbReference type="OrthoDB" id="3185623at2"/>
<dbReference type="SUPFAM" id="SSF51658">
    <property type="entry name" value="Xylose isomerase-like"/>
    <property type="match status" value="1"/>
</dbReference>
<dbReference type="InterPro" id="IPR050312">
    <property type="entry name" value="IolE/XylAMocC-like"/>
</dbReference>
<dbReference type="PANTHER" id="PTHR12110">
    <property type="entry name" value="HYDROXYPYRUVATE ISOMERASE"/>
    <property type="match status" value="1"/>
</dbReference>
<sequence length="300" mass="32437">MTEQAKPVIANKIGVIVDSFQAGVMKGLAKARQIGADGVQIYAVRGEMDPDVLTSAARKELKDVLASHGLEISALVGDLGGHGFQDPAENAAKMEKSKRIMELAAELGTSIVTTHIGIVPADENSRVYETMFNACSELSAYASAMNGYFAIETGPEPAAHLKSFLDKLGSKGVSVNFDPANMVMVTGDDPVQGVYTLRDYIVHTHAKDGIKLAAVDPRDVYGFYGYEAPSMDHEQLSEMAEKGKSFREVPLGEGSVNWPAYLQALQDIGYNGYLTIEREVKTNPEADIKLAVDFLKQFKA</sequence>
<keyword evidence="2" id="KW-0413">Isomerase</keyword>